<evidence type="ECO:0000313" key="3">
    <source>
        <dbReference type="Proteomes" id="UP000274541"/>
    </source>
</evidence>
<dbReference type="PANTHER" id="PTHR45527">
    <property type="entry name" value="NONRIBOSOMAL PEPTIDE SYNTHETASE"/>
    <property type="match status" value="1"/>
</dbReference>
<feature type="non-terminal residue" evidence="2">
    <location>
        <position position="105"/>
    </location>
</feature>
<dbReference type="GO" id="GO:0005737">
    <property type="term" value="C:cytoplasm"/>
    <property type="evidence" value="ECO:0007669"/>
    <property type="project" value="TreeGrafter"/>
</dbReference>
<dbReference type="EMBL" id="RBPX01000262">
    <property type="protein sequence ID" value="RMO62061.1"/>
    <property type="molecule type" value="Genomic_DNA"/>
</dbReference>
<dbReference type="InterPro" id="IPR000873">
    <property type="entry name" value="AMP-dep_synth/lig_dom"/>
</dbReference>
<dbReference type="GO" id="GO:0043041">
    <property type="term" value="P:amino acid activation for nonribosomal peptide biosynthetic process"/>
    <property type="evidence" value="ECO:0007669"/>
    <property type="project" value="TreeGrafter"/>
</dbReference>
<feature type="domain" description="AMP-dependent synthetase/ligase" evidence="1">
    <location>
        <begin position="1"/>
        <end position="105"/>
    </location>
</feature>
<dbReference type="Proteomes" id="UP000274541">
    <property type="component" value="Unassembled WGS sequence"/>
</dbReference>
<protein>
    <submittedName>
        <fullName evidence="2">Syringopeptin synthetase A</fullName>
    </submittedName>
</protein>
<dbReference type="Pfam" id="PF00501">
    <property type="entry name" value="AMP-binding"/>
    <property type="match status" value="1"/>
</dbReference>
<dbReference type="Gene3D" id="3.40.50.980">
    <property type="match status" value="1"/>
</dbReference>
<dbReference type="SUPFAM" id="SSF56801">
    <property type="entry name" value="Acetyl-CoA synthetase-like"/>
    <property type="match status" value="1"/>
</dbReference>
<proteinExistence type="predicted"/>
<feature type="non-terminal residue" evidence="2">
    <location>
        <position position="1"/>
    </location>
</feature>
<dbReference type="PANTHER" id="PTHR45527:SF1">
    <property type="entry name" value="FATTY ACID SYNTHASE"/>
    <property type="match status" value="1"/>
</dbReference>
<dbReference type="AlphaFoldDB" id="A0A3M3WWF1"/>
<comment type="caution">
    <text evidence="2">The sequence shown here is derived from an EMBL/GenBank/DDBJ whole genome shotgun (WGS) entry which is preliminary data.</text>
</comment>
<sequence length="105" mass="11142">QPDSRVGICVERSAEMVVGLLAILKAGGGYVPLDPAYPAERIAYMLQDSTPAAVLAQSATEALLTDVSVPVINLDQNNWQEESVRNPQVAGLTSAHLAYLIYTSG</sequence>
<accession>A0A3M3WWF1</accession>
<name>A0A3M3WWF1_PSEAP</name>
<dbReference type="GO" id="GO:0031177">
    <property type="term" value="F:phosphopantetheine binding"/>
    <property type="evidence" value="ECO:0007669"/>
    <property type="project" value="TreeGrafter"/>
</dbReference>
<evidence type="ECO:0000259" key="1">
    <source>
        <dbReference type="Pfam" id="PF00501"/>
    </source>
</evidence>
<dbReference type="FunFam" id="3.40.50.980:FF:000001">
    <property type="entry name" value="Non-ribosomal peptide synthetase"/>
    <property type="match status" value="1"/>
</dbReference>
<organism evidence="2 3">
    <name type="scientific">Pseudomonas syringae pv. aptata</name>
    <dbReference type="NCBI Taxonomy" id="83167"/>
    <lineage>
        <taxon>Bacteria</taxon>
        <taxon>Pseudomonadati</taxon>
        <taxon>Pseudomonadota</taxon>
        <taxon>Gammaproteobacteria</taxon>
        <taxon>Pseudomonadales</taxon>
        <taxon>Pseudomonadaceae</taxon>
        <taxon>Pseudomonas</taxon>
        <taxon>Pseudomonas syringae</taxon>
    </lineage>
</organism>
<gene>
    <name evidence="2" type="ORF">ALQ37_05118</name>
</gene>
<evidence type="ECO:0000313" key="2">
    <source>
        <dbReference type="EMBL" id="RMO62061.1"/>
    </source>
</evidence>
<reference evidence="2 3" key="1">
    <citation type="submission" date="2018-08" db="EMBL/GenBank/DDBJ databases">
        <title>Recombination of ecologically and evolutionarily significant loci maintains genetic cohesion in the Pseudomonas syringae species complex.</title>
        <authorList>
            <person name="Dillon M."/>
            <person name="Thakur S."/>
            <person name="Almeida R.N.D."/>
            <person name="Weir B.S."/>
            <person name="Guttman D.S."/>
        </authorList>
    </citation>
    <scope>NUCLEOTIDE SEQUENCE [LARGE SCALE GENOMIC DNA]</scope>
    <source>
        <strain evidence="2 3">ICMP 4388</strain>
    </source>
</reference>
<dbReference type="GO" id="GO:0044550">
    <property type="term" value="P:secondary metabolite biosynthetic process"/>
    <property type="evidence" value="ECO:0007669"/>
    <property type="project" value="TreeGrafter"/>
</dbReference>